<evidence type="ECO:0000313" key="3">
    <source>
        <dbReference type="Proteomes" id="UP000244929"/>
    </source>
</evidence>
<comment type="similarity">
    <text evidence="1">Belongs to the TonB-dependent receptor family.</text>
</comment>
<organism evidence="2 3">
    <name type="scientific">Flavobacterium album</name>
    <dbReference type="NCBI Taxonomy" id="2175091"/>
    <lineage>
        <taxon>Bacteria</taxon>
        <taxon>Pseudomonadati</taxon>
        <taxon>Bacteroidota</taxon>
        <taxon>Flavobacteriia</taxon>
        <taxon>Flavobacteriales</taxon>
        <taxon>Flavobacteriaceae</taxon>
        <taxon>Flavobacterium</taxon>
    </lineage>
</organism>
<dbReference type="GO" id="GO:0009279">
    <property type="term" value="C:cell outer membrane"/>
    <property type="evidence" value="ECO:0007669"/>
    <property type="project" value="UniProtKB-SubCell"/>
</dbReference>
<dbReference type="KEGG" id="falb:HYN59_00635"/>
<name>A0A2S1QTF1_9FLAO</name>
<dbReference type="Proteomes" id="UP000244929">
    <property type="component" value="Chromosome"/>
</dbReference>
<keyword evidence="1" id="KW-0812">Transmembrane</keyword>
<keyword evidence="3" id="KW-1185">Reference proteome</keyword>
<accession>A0A2S1QTF1</accession>
<gene>
    <name evidence="2" type="ORF">HYN59_00635</name>
</gene>
<evidence type="ECO:0000313" key="2">
    <source>
        <dbReference type="EMBL" id="AWH83710.1"/>
    </source>
</evidence>
<keyword evidence="1" id="KW-1134">Transmembrane beta strand</keyword>
<dbReference type="InterPro" id="IPR039426">
    <property type="entry name" value="TonB-dep_rcpt-like"/>
</dbReference>
<dbReference type="SUPFAM" id="SSF56935">
    <property type="entry name" value="Porins"/>
    <property type="match status" value="1"/>
</dbReference>
<evidence type="ECO:0000256" key="1">
    <source>
        <dbReference type="PROSITE-ProRule" id="PRU01360"/>
    </source>
</evidence>
<keyword evidence="1" id="KW-0813">Transport</keyword>
<keyword evidence="1" id="KW-0998">Cell outer membrane</keyword>
<reference evidence="2 3" key="1">
    <citation type="submission" date="2018-04" db="EMBL/GenBank/DDBJ databases">
        <title>Genome sequencing of Flavobacterium sp. HYN0059.</title>
        <authorList>
            <person name="Yi H."/>
            <person name="Baek C."/>
        </authorList>
    </citation>
    <scope>NUCLEOTIDE SEQUENCE [LARGE SCALE GENOMIC DNA]</scope>
    <source>
        <strain evidence="2 3">HYN0059</strain>
    </source>
</reference>
<comment type="subcellular location">
    <subcellularLocation>
        <location evidence="1">Cell outer membrane</location>
        <topology evidence="1">Multi-pass membrane protein</topology>
    </subcellularLocation>
</comment>
<sequence>MVYGKACYPPLNSIAADMAPNASGIAYASPNSDNIGNFFQVNFSASYTCTIKDKVRLQLGVSVLNIFNRRNIINRYYRLNNTNNAIEVVNTYSIERTPNALIKLSF</sequence>
<proteinExistence type="inferred from homology"/>
<dbReference type="EMBL" id="CP029186">
    <property type="protein sequence ID" value="AWH83710.1"/>
    <property type="molecule type" value="Genomic_DNA"/>
</dbReference>
<keyword evidence="1" id="KW-0472">Membrane</keyword>
<protein>
    <submittedName>
        <fullName evidence="2">Uncharacterized protein</fullName>
    </submittedName>
</protein>
<dbReference type="AlphaFoldDB" id="A0A2S1QTF1"/>
<dbReference type="PROSITE" id="PS52016">
    <property type="entry name" value="TONB_DEPENDENT_REC_3"/>
    <property type="match status" value="1"/>
</dbReference>